<gene>
    <name evidence="2" type="ORF">SAMN04488539_1562</name>
</gene>
<organism evidence="2 3">
    <name type="scientific">Corynebacterium timonense</name>
    <dbReference type="NCBI Taxonomy" id="441500"/>
    <lineage>
        <taxon>Bacteria</taxon>
        <taxon>Bacillati</taxon>
        <taxon>Actinomycetota</taxon>
        <taxon>Actinomycetes</taxon>
        <taxon>Mycobacteriales</taxon>
        <taxon>Corynebacteriaceae</taxon>
        <taxon>Corynebacterium</taxon>
    </lineage>
</organism>
<dbReference type="eggNOG" id="COG1040">
    <property type="taxonomic scope" value="Bacteria"/>
</dbReference>
<dbReference type="InterPro" id="IPR051910">
    <property type="entry name" value="ComF/GntX_DNA_util-trans"/>
</dbReference>
<dbReference type="EMBL" id="LT629765">
    <property type="protein sequence ID" value="SDS38074.1"/>
    <property type="molecule type" value="Genomic_DNA"/>
</dbReference>
<reference evidence="2 3" key="1">
    <citation type="submission" date="2016-10" db="EMBL/GenBank/DDBJ databases">
        <authorList>
            <person name="de Groot N.N."/>
        </authorList>
    </citation>
    <scope>NUCLEOTIDE SEQUENCE [LARGE SCALE GENOMIC DNA]</scope>
    <source>
        <strain evidence="2 3">DSM 45434</strain>
    </source>
</reference>
<keyword evidence="2" id="KW-0808">Transferase</keyword>
<protein>
    <submittedName>
        <fullName evidence="2">Predicted amidophosphoribosyltransferases</fullName>
    </submittedName>
</protein>
<dbReference type="SUPFAM" id="SSF53271">
    <property type="entry name" value="PRTase-like"/>
    <property type="match status" value="1"/>
</dbReference>
<proteinExistence type="inferred from homology"/>
<comment type="similarity">
    <text evidence="1">Belongs to the ComF/GntX family.</text>
</comment>
<dbReference type="PANTHER" id="PTHR47505:SF1">
    <property type="entry name" value="DNA UTILIZATION PROTEIN YHGH"/>
    <property type="match status" value="1"/>
</dbReference>
<evidence type="ECO:0000313" key="3">
    <source>
        <dbReference type="Proteomes" id="UP000182237"/>
    </source>
</evidence>
<dbReference type="InterPro" id="IPR029057">
    <property type="entry name" value="PRTase-like"/>
</dbReference>
<dbReference type="RefSeq" id="WP_019194440.1">
    <property type="nucleotide sequence ID" value="NZ_LT629765.1"/>
</dbReference>
<evidence type="ECO:0000256" key="1">
    <source>
        <dbReference type="ARBA" id="ARBA00008007"/>
    </source>
</evidence>
<dbReference type="Gene3D" id="3.40.50.2020">
    <property type="match status" value="1"/>
</dbReference>
<dbReference type="OrthoDB" id="5244859at2"/>
<keyword evidence="2" id="KW-0328">Glycosyltransferase</keyword>
<dbReference type="STRING" id="1203190.GCA_000312345_01632"/>
<dbReference type="InterPro" id="IPR000836">
    <property type="entry name" value="PRTase_dom"/>
</dbReference>
<accession>A0A1H1RQZ1</accession>
<name>A0A1H1RQZ1_9CORY</name>
<dbReference type="Proteomes" id="UP000182237">
    <property type="component" value="Chromosome I"/>
</dbReference>
<sequence>MLELLLPRRCAGCGAAGEHVCARCRAALSAAPQRVSPPTFPHVPVFAFGTYAGAHRGIVLAMKERANLAVRRHAGAVLAAGLDTLAARGEIPQRVGLVPAPTRARSARARGGDPVEALCRASGRDTWPVLSLGEGVADQAGLGAQQRRANLSGRVRAVAAPAGALVLVDDVVTTGATLQASVEKLCALGGDVVACLVFCAA</sequence>
<evidence type="ECO:0000313" key="2">
    <source>
        <dbReference type="EMBL" id="SDS38074.1"/>
    </source>
</evidence>
<keyword evidence="3" id="KW-1185">Reference proteome</keyword>
<dbReference type="GO" id="GO:0016757">
    <property type="term" value="F:glycosyltransferase activity"/>
    <property type="evidence" value="ECO:0007669"/>
    <property type="project" value="UniProtKB-KW"/>
</dbReference>
<dbReference type="PANTHER" id="PTHR47505">
    <property type="entry name" value="DNA UTILIZATION PROTEIN YHGH"/>
    <property type="match status" value="1"/>
</dbReference>
<dbReference type="CDD" id="cd06223">
    <property type="entry name" value="PRTases_typeI"/>
    <property type="match status" value="1"/>
</dbReference>
<dbReference type="AlphaFoldDB" id="A0A1H1RQZ1"/>